<accession>A0A1M7PE38</accession>
<evidence type="ECO:0000256" key="1">
    <source>
        <dbReference type="PROSITE-ProRule" id="PRU00182"/>
    </source>
</evidence>
<feature type="domain" description="RNA-binding S4" evidence="2">
    <location>
        <begin position="181"/>
        <end position="250"/>
    </location>
</feature>
<evidence type="ECO:0000313" key="4">
    <source>
        <dbReference type="Proteomes" id="UP000184184"/>
    </source>
</evidence>
<dbReference type="GO" id="GO:0003723">
    <property type="term" value="F:RNA binding"/>
    <property type="evidence" value="ECO:0007669"/>
    <property type="project" value="UniProtKB-KW"/>
</dbReference>
<dbReference type="AlphaFoldDB" id="A0A1M7PE38"/>
<dbReference type="InterPro" id="IPR040591">
    <property type="entry name" value="RqcP2_RBD"/>
</dbReference>
<gene>
    <name evidence="3" type="ORF">SAMN05216179_2102</name>
</gene>
<dbReference type="InterPro" id="IPR036986">
    <property type="entry name" value="S4_RNA-bd_sf"/>
</dbReference>
<dbReference type="Gene3D" id="3.10.290.10">
    <property type="entry name" value="RNA-binding S4 domain"/>
    <property type="match status" value="1"/>
</dbReference>
<dbReference type="PROSITE" id="PS50889">
    <property type="entry name" value="S4"/>
    <property type="match status" value="1"/>
</dbReference>
<protein>
    <submittedName>
        <fullName evidence="3">RNA-binding protein YlmH, contains S4-like domain</fullName>
    </submittedName>
</protein>
<dbReference type="Pfam" id="PF17774">
    <property type="entry name" value="YlmH_RBD"/>
    <property type="match status" value="1"/>
</dbReference>
<dbReference type="OrthoDB" id="9812787at2"/>
<organism evidence="3 4">
    <name type="scientific">Gracilibacillus kekensis</name>
    <dbReference type="NCBI Taxonomy" id="1027249"/>
    <lineage>
        <taxon>Bacteria</taxon>
        <taxon>Bacillati</taxon>
        <taxon>Bacillota</taxon>
        <taxon>Bacilli</taxon>
        <taxon>Bacillales</taxon>
        <taxon>Bacillaceae</taxon>
        <taxon>Gracilibacillus</taxon>
    </lineage>
</organism>
<dbReference type="Gene3D" id="3.30.70.330">
    <property type="match status" value="1"/>
</dbReference>
<proteinExistence type="predicted"/>
<dbReference type="SUPFAM" id="SSF55174">
    <property type="entry name" value="Alpha-L RNA-binding motif"/>
    <property type="match status" value="1"/>
</dbReference>
<reference evidence="3 4" key="1">
    <citation type="submission" date="2016-11" db="EMBL/GenBank/DDBJ databases">
        <authorList>
            <person name="Jaros S."/>
            <person name="Januszkiewicz K."/>
            <person name="Wedrychowicz H."/>
        </authorList>
    </citation>
    <scope>NUCLEOTIDE SEQUENCE [LARGE SCALE GENOMIC DNA]</scope>
    <source>
        <strain evidence="3 4">CGMCC 1.10681</strain>
    </source>
</reference>
<dbReference type="STRING" id="1027249.SAMN05216179_2102"/>
<dbReference type="SMART" id="SM00363">
    <property type="entry name" value="S4"/>
    <property type="match status" value="1"/>
</dbReference>
<evidence type="ECO:0000259" key="2">
    <source>
        <dbReference type="SMART" id="SM00363"/>
    </source>
</evidence>
<keyword evidence="1" id="KW-0694">RNA-binding</keyword>
<dbReference type="InterPro" id="IPR002942">
    <property type="entry name" value="S4_RNA-bd"/>
</dbReference>
<dbReference type="CDD" id="cd00165">
    <property type="entry name" value="S4"/>
    <property type="match status" value="1"/>
</dbReference>
<name>A0A1M7PE38_9BACI</name>
<evidence type="ECO:0000313" key="3">
    <source>
        <dbReference type="EMBL" id="SHN15236.1"/>
    </source>
</evidence>
<dbReference type="RefSeq" id="WP_073201807.1">
    <property type="nucleotide sequence ID" value="NZ_FRCZ01000004.1"/>
</dbReference>
<dbReference type="Pfam" id="PF01479">
    <property type="entry name" value="S4"/>
    <property type="match status" value="1"/>
</dbReference>
<dbReference type="EMBL" id="FRCZ01000004">
    <property type="protein sequence ID" value="SHN15236.1"/>
    <property type="molecule type" value="Genomic_DNA"/>
</dbReference>
<sequence>MDLYQHFRKEEYPFIDQVLSWRDHVTNRYESKVIDFLHPREQRIFDTIIGNDEDLQLKFFGGWEQAERKRAVLAPFYDEVNTDSFEVVLLQATFPQKFVSIEHPDVLGSFLSAGIKRKKIGDIVIYEDTIQILVAEDITTYLIANVTSIKKAGVLFERVPLTKRLPSQDKWQERTTTCASLRLDVLIKEIYQMSRQQALNLIKKGYVKVNFQTIDQQAFLLEDEDLISIRGKGRTRIKEIQGRTKKDKIRITFEKLL</sequence>
<dbReference type="Gene3D" id="3.30.1370.160">
    <property type="match status" value="1"/>
</dbReference>
<dbReference type="Proteomes" id="UP000184184">
    <property type="component" value="Unassembled WGS sequence"/>
</dbReference>
<dbReference type="InterPro" id="IPR012677">
    <property type="entry name" value="Nucleotide-bd_a/b_plait_sf"/>
</dbReference>
<keyword evidence="4" id="KW-1185">Reference proteome</keyword>